<dbReference type="PANTHER" id="PTHR43736">
    <property type="entry name" value="ADP-RIBOSE PYROPHOSPHATASE"/>
    <property type="match status" value="1"/>
</dbReference>
<proteinExistence type="inferred from homology"/>
<comment type="cofactor">
    <cofactor evidence="1">
        <name>Mg(2+)</name>
        <dbReference type="ChEBI" id="CHEBI:18420"/>
    </cofactor>
</comment>
<dbReference type="AlphaFoldDB" id="A0A0H5DFC6"/>
<dbReference type="PANTHER" id="PTHR43736:SF1">
    <property type="entry name" value="DIHYDRONEOPTERIN TRIPHOSPHATE DIPHOSPHATASE"/>
    <property type="match status" value="1"/>
</dbReference>
<sequence length="165" mass="17511">MSSSSDPVKRPVLGALAVVCHPQGGQDHVILVQRKKPPNAGWWGFPGGHVELGETASEAAARELLEETGVIATPRKILTHVDVMLRDDAGAVQRQYLLVAVLCDYVSGSPHPDDDALQASWVPVSDLALTGTPPSSTPARLLIDQVAEVALLAQAEQQLAEQRNG</sequence>
<reference evidence="6" key="1">
    <citation type="submission" date="2015-05" db="EMBL/GenBank/DDBJ databases">
        <authorList>
            <person name="Rodrigo-Torres Lidia"/>
            <person name="Arahal R.David."/>
        </authorList>
    </citation>
    <scope>NUCLEOTIDE SEQUENCE [LARGE SCALE GENOMIC DNA]</scope>
    <source>
        <strain evidence="6">CECT 7321</strain>
    </source>
</reference>
<evidence type="ECO:0000256" key="3">
    <source>
        <dbReference type="RuleBase" id="RU003476"/>
    </source>
</evidence>
<dbReference type="Pfam" id="PF00293">
    <property type="entry name" value="NUDIX"/>
    <property type="match status" value="1"/>
</dbReference>
<dbReference type="CDD" id="cd04673">
    <property type="entry name" value="NUDIX_ADPRase"/>
    <property type="match status" value="1"/>
</dbReference>
<feature type="domain" description="Nudix hydrolase" evidence="4">
    <location>
        <begin position="10"/>
        <end position="147"/>
    </location>
</feature>
<evidence type="ECO:0000256" key="2">
    <source>
        <dbReference type="ARBA" id="ARBA00022801"/>
    </source>
</evidence>
<dbReference type="EMBL" id="CVRL01000013">
    <property type="protein sequence ID" value="CRL10175.1"/>
    <property type="molecule type" value="Genomic_DNA"/>
</dbReference>
<name>A0A0H5DFC6_9RHOB</name>
<dbReference type="GO" id="GO:0035539">
    <property type="term" value="F:8-oxo-7,8-dihydrodeoxyguanosine triphosphate pyrophosphatase activity"/>
    <property type="evidence" value="ECO:0007669"/>
    <property type="project" value="UniProtKB-EC"/>
</dbReference>
<dbReference type="Gene3D" id="3.90.79.10">
    <property type="entry name" value="Nucleoside Triphosphate Pyrophosphohydrolase"/>
    <property type="match status" value="1"/>
</dbReference>
<comment type="similarity">
    <text evidence="3">Belongs to the Nudix hydrolase family.</text>
</comment>
<gene>
    <name evidence="5" type="primary">mutX</name>
    <name evidence="5" type="ORF">NIT7321_01018</name>
</gene>
<dbReference type="Proteomes" id="UP000043764">
    <property type="component" value="Unassembled WGS sequence"/>
</dbReference>
<accession>A0A0H5DFC6</accession>
<evidence type="ECO:0000313" key="5">
    <source>
        <dbReference type="EMBL" id="CRL10175.1"/>
    </source>
</evidence>
<dbReference type="InterPro" id="IPR020084">
    <property type="entry name" value="NUDIX_hydrolase_CS"/>
</dbReference>
<dbReference type="InterPro" id="IPR015797">
    <property type="entry name" value="NUDIX_hydrolase-like_dom_sf"/>
</dbReference>
<dbReference type="InterPro" id="IPR000086">
    <property type="entry name" value="NUDIX_hydrolase_dom"/>
</dbReference>
<evidence type="ECO:0000259" key="4">
    <source>
        <dbReference type="PROSITE" id="PS51462"/>
    </source>
</evidence>
<dbReference type="RefSeq" id="WP_050672790.1">
    <property type="nucleotide sequence ID" value="NZ_CVRL01000013.1"/>
</dbReference>
<dbReference type="PRINTS" id="PR00502">
    <property type="entry name" value="NUDIXFAMILY"/>
</dbReference>
<dbReference type="InterPro" id="IPR020476">
    <property type="entry name" value="Nudix_hydrolase"/>
</dbReference>
<protein>
    <submittedName>
        <fullName evidence="5">8-oxo-dGTP diphosphatase</fullName>
        <ecNumber evidence="5">3.6.1.55</ecNumber>
    </submittedName>
</protein>
<dbReference type="SUPFAM" id="SSF55811">
    <property type="entry name" value="Nudix"/>
    <property type="match status" value="1"/>
</dbReference>
<organism evidence="5 6">
    <name type="scientific">Phaeobacter italicus</name>
    <dbReference type="NCBI Taxonomy" id="481446"/>
    <lineage>
        <taxon>Bacteria</taxon>
        <taxon>Pseudomonadati</taxon>
        <taxon>Pseudomonadota</taxon>
        <taxon>Alphaproteobacteria</taxon>
        <taxon>Rhodobacterales</taxon>
        <taxon>Roseobacteraceae</taxon>
        <taxon>Phaeobacter</taxon>
    </lineage>
</organism>
<keyword evidence="6" id="KW-1185">Reference proteome</keyword>
<evidence type="ECO:0000256" key="1">
    <source>
        <dbReference type="ARBA" id="ARBA00001946"/>
    </source>
</evidence>
<keyword evidence="2 3" id="KW-0378">Hydrolase</keyword>
<dbReference type="STRING" id="481446.NIT7645_02371"/>
<dbReference type="EC" id="3.6.1.55" evidence="5"/>
<dbReference type="PROSITE" id="PS51462">
    <property type="entry name" value="NUDIX"/>
    <property type="match status" value="1"/>
</dbReference>
<evidence type="ECO:0000313" key="6">
    <source>
        <dbReference type="Proteomes" id="UP000043764"/>
    </source>
</evidence>
<dbReference type="PROSITE" id="PS00893">
    <property type="entry name" value="NUDIX_BOX"/>
    <property type="match status" value="1"/>
</dbReference>